<dbReference type="AlphaFoldDB" id="A0A9X2BB33"/>
<name>A0A9X2BB33_9SPHI</name>
<dbReference type="Proteomes" id="UP001139450">
    <property type="component" value="Unassembled WGS sequence"/>
</dbReference>
<protein>
    <submittedName>
        <fullName evidence="2">Uncharacterized protein</fullName>
    </submittedName>
</protein>
<keyword evidence="1" id="KW-0472">Membrane</keyword>
<feature type="transmembrane region" description="Helical" evidence="1">
    <location>
        <begin position="12"/>
        <end position="30"/>
    </location>
</feature>
<keyword evidence="1" id="KW-0812">Transmembrane</keyword>
<proteinExistence type="predicted"/>
<sequence length="68" mass="7903">MNNSLLKTMLRYVLYVVTIPVILLGSFELFINHPEVQLAFWVPGIVLIAYSVIRDDFYARNFKLLKGK</sequence>
<dbReference type="RefSeq" id="WP_245131940.1">
    <property type="nucleotide sequence ID" value="NZ_JALJEJ010000009.1"/>
</dbReference>
<keyword evidence="3" id="KW-1185">Reference proteome</keyword>
<comment type="caution">
    <text evidence="2">The sequence shown here is derived from an EMBL/GenBank/DDBJ whole genome shotgun (WGS) entry which is preliminary data.</text>
</comment>
<evidence type="ECO:0000313" key="3">
    <source>
        <dbReference type="Proteomes" id="UP001139450"/>
    </source>
</evidence>
<accession>A0A9X2BB33</accession>
<gene>
    <name evidence="2" type="ORF">MUY27_16805</name>
</gene>
<dbReference type="EMBL" id="JALJEJ010000009">
    <property type="protein sequence ID" value="MCJ8211380.1"/>
    <property type="molecule type" value="Genomic_DNA"/>
</dbReference>
<reference evidence="2" key="1">
    <citation type="submission" date="2022-04" db="EMBL/GenBank/DDBJ databases">
        <title>Mucilaginibacter sp. RS28 isolated from freshwater.</title>
        <authorList>
            <person name="Ko S.-R."/>
        </authorList>
    </citation>
    <scope>NUCLEOTIDE SEQUENCE</scope>
    <source>
        <strain evidence="2">RS28</strain>
    </source>
</reference>
<evidence type="ECO:0000256" key="1">
    <source>
        <dbReference type="SAM" id="Phobius"/>
    </source>
</evidence>
<organism evidence="2 3">
    <name type="scientific">Mucilaginibacter straminoryzae</name>
    <dbReference type="NCBI Taxonomy" id="2932774"/>
    <lineage>
        <taxon>Bacteria</taxon>
        <taxon>Pseudomonadati</taxon>
        <taxon>Bacteroidota</taxon>
        <taxon>Sphingobacteriia</taxon>
        <taxon>Sphingobacteriales</taxon>
        <taxon>Sphingobacteriaceae</taxon>
        <taxon>Mucilaginibacter</taxon>
    </lineage>
</organism>
<feature type="transmembrane region" description="Helical" evidence="1">
    <location>
        <begin position="36"/>
        <end position="53"/>
    </location>
</feature>
<evidence type="ECO:0000313" key="2">
    <source>
        <dbReference type="EMBL" id="MCJ8211380.1"/>
    </source>
</evidence>
<keyword evidence="1" id="KW-1133">Transmembrane helix</keyword>